<dbReference type="NCBIfam" id="TIGR04474">
    <property type="entry name" value="tcm_partner"/>
    <property type="match status" value="1"/>
</dbReference>
<reference evidence="1" key="1">
    <citation type="submission" date="2021-02" db="EMBL/GenBank/DDBJ databases">
        <authorList>
            <person name="Han P."/>
        </authorList>
    </citation>
    <scope>NUCLEOTIDE SEQUENCE</scope>
    <source>
        <strain evidence="1">Candidatus Nitrosotenuis uzonensis 5A</strain>
    </source>
</reference>
<evidence type="ECO:0000313" key="1">
    <source>
        <dbReference type="EMBL" id="CAE6488069.1"/>
    </source>
</evidence>
<name>A0A812F4N3_9ARCH</name>
<comment type="caution">
    <text evidence="1">The sequence shown here is derived from an EMBL/GenBank/DDBJ whole genome shotgun (WGS) entry which is preliminary data.</text>
</comment>
<gene>
    <name evidence="1" type="ORF">NUZ5A_20407</name>
</gene>
<evidence type="ECO:0000313" key="2">
    <source>
        <dbReference type="Proteomes" id="UP000655759"/>
    </source>
</evidence>
<organism evidence="1 2">
    <name type="scientific">Candidatus Nitrosotenuis uzonensis</name>
    <dbReference type="NCBI Taxonomy" id="1407055"/>
    <lineage>
        <taxon>Archaea</taxon>
        <taxon>Nitrososphaerota</taxon>
        <taxon>Candidatus Nitrosotenuis</taxon>
    </lineage>
</organism>
<dbReference type="InterPro" id="IPR031009">
    <property type="entry name" value="Tcm_partner"/>
</dbReference>
<dbReference type="Proteomes" id="UP000655759">
    <property type="component" value="Unassembled WGS sequence"/>
</dbReference>
<protein>
    <recommendedName>
        <fullName evidence="3">Three-Cys-motif partner protein TcmP</fullName>
    </recommendedName>
</protein>
<accession>A0A812F4N3</accession>
<dbReference type="EMBL" id="CAJNAQ010000002">
    <property type="protein sequence ID" value="CAE6488069.1"/>
    <property type="molecule type" value="Genomic_DNA"/>
</dbReference>
<evidence type="ECO:0008006" key="3">
    <source>
        <dbReference type="Google" id="ProtNLM"/>
    </source>
</evidence>
<dbReference type="RefSeq" id="WP_205098176.1">
    <property type="nucleotide sequence ID" value="NZ_CAJNAQ010000002.1"/>
</dbReference>
<sequence>MTRQPFDVVRDTLEYLHNSVSQFNNEKITTEKNYVWSTKKLIALYLYIEPYVKIMRKKGFKKLHYYDLFAGSGLYEIYNKKMPGTPLTPLTRIKDGYVFDEYVLADRDPQYINELKKRAKIMLGQQKSQLRIENFDFDDSIRHFFGTTYRQVTDYFQNGYLIVLDPFGFTVSWSNLLRILQSGAVDIFITFQTSQSERNKSIRHSEEKLTEVFGNEKWRDWNDHAKLYCNQIEHVIAESGRSYKTEQIFVDTDGSTSYHFIFASSADGAITPFRWIKEKIDSIDINNLKSAFAGATRKGANIDQW</sequence>
<proteinExistence type="predicted"/>
<dbReference type="AlphaFoldDB" id="A0A812F4N3"/>